<reference evidence="2" key="1">
    <citation type="submission" date="2016-09" db="EMBL/GenBank/DDBJ databases">
        <authorList>
            <person name="Kajsik M."/>
        </authorList>
    </citation>
    <scope>NUCLEOTIDE SEQUENCE [LARGE SCALE GENOMIC DNA]</scope>
</reference>
<dbReference type="InterPro" id="IPR020313">
    <property type="entry name" value="Double-stranded_DNA-bd"/>
</dbReference>
<proteinExistence type="predicted"/>
<protein>
    <submittedName>
        <fullName evidence="1">DsDNA binding protein, late transcription</fullName>
    </submittedName>
</protein>
<evidence type="ECO:0000313" key="2">
    <source>
        <dbReference type="Proteomes" id="UP000279601"/>
    </source>
</evidence>
<dbReference type="GeneID" id="65109398"/>
<dbReference type="RefSeq" id="YP_010091865.1">
    <property type="nucleotide sequence ID" value="NC_055726.1"/>
</dbReference>
<organism evidence="1 2">
    <name type="scientific">Cronobacter phage Pet-CM3-4</name>
    <dbReference type="NCBI Taxonomy" id="1892569"/>
    <lineage>
        <taxon>Viruses</taxon>
        <taxon>Duplodnaviria</taxon>
        <taxon>Heunggongvirae</taxon>
        <taxon>Uroviricota</taxon>
        <taxon>Caudoviricetes</taxon>
        <taxon>Pantevenvirales</taxon>
        <taxon>Straboviridae</taxon>
        <taxon>Tevenvirinae</taxon>
        <taxon>Karamvirus</taxon>
        <taxon>Karamvirus petcm34</taxon>
    </lineage>
</organism>
<evidence type="ECO:0000313" key="1">
    <source>
        <dbReference type="EMBL" id="SCN45943.1"/>
    </source>
</evidence>
<name>A0A1D3RL37_9CAUD</name>
<dbReference type="EMBL" id="LT614807">
    <property type="protein sequence ID" value="SCN45943.1"/>
    <property type="molecule type" value="Genomic_DNA"/>
</dbReference>
<dbReference type="Proteomes" id="UP000279601">
    <property type="component" value="Segment"/>
</dbReference>
<keyword evidence="2" id="KW-1185">Reference proteome</keyword>
<dbReference type="KEGG" id="vg:65109398"/>
<accession>A0A1D3RL37</accession>
<sequence>MAKEKKEPVEFDEAVHGADLKKLIVEAADHKLKISGFQVLIKDIRDRAKDELGVDGKMFNRLLTLYFKSARDEFEAETEEAIELYDTVFPK</sequence>
<dbReference type="Pfam" id="PF11126">
    <property type="entry name" value="Phage_DsbA"/>
    <property type="match status" value="1"/>
</dbReference>